<evidence type="ECO:0000313" key="2">
    <source>
        <dbReference type="Proteomes" id="UP000001903"/>
    </source>
</evidence>
<keyword evidence="2" id="KW-1185">Reference proteome</keyword>
<dbReference type="EMBL" id="CP001862">
    <property type="protein sequence ID" value="ADB63413.1"/>
    <property type="molecule type" value="Genomic_DNA"/>
</dbReference>
<dbReference type="KEGG" id="htu:Htur_4627"/>
<protein>
    <submittedName>
        <fullName evidence="1">Uncharacterized protein</fullName>
    </submittedName>
</protein>
<evidence type="ECO:0000313" key="1">
    <source>
        <dbReference type="EMBL" id="ADB63413.1"/>
    </source>
</evidence>
<dbReference type="Proteomes" id="UP000001903">
    <property type="component" value="Plasmid pHTUR02"/>
</dbReference>
<reference evidence="1 2" key="1">
    <citation type="journal article" date="2010" name="Stand. Genomic Sci.">
        <title>Complete genome sequence of Haloterrigena turkmenica type strain (4k).</title>
        <authorList>
            <person name="Saunders E."/>
            <person name="Tindall B.J."/>
            <person name="Fahnrich R."/>
            <person name="Lapidus A."/>
            <person name="Copeland A."/>
            <person name="Del Rio T.G."/>
            <person name="Lucas S."/>
            <person name="Chen F."/>
            <person name="Tice H."/>
            <person name="Cheng J.F."/>
            <person name="Han C."/>
            <person name="Detter J.C."/>
            <person name="Bruce D."/>
            <person name="Goodwin L."/>
            <person name="Chain P."/>
            <person name="Pitluck S."/>
            <person name="Pati A."/>
            <person name="Ivanova N."/>
            <person name="Mavromatis K."/>
            <person name="Chen A."/>
            <person name="Palaniappan K."/>
            <person name="Land M."/>
            <person name="Hauser L."/>
            <person name="Chang Y.J."/>
            <person name="Jeffries C.D."/>
            <person name="Brettin T."/>
            <person name="Rohde M."/>
            <person name="Goker M."/>
            <person name="Bristow J."/>
            <person name="Eisen J.A."/>
            <person name="Markowitz V."/>
            <person name="Hugenholtz P."/>
            <person name="Klenk H.P."/>
            <person name="Kyrpides N.C."/>
        </authorList>
    </citation>
    <scope>NUCLEOTIDE SEQUENCE [LARGE SCALE GENOMIC DNA]</scope>
    <source>
        <strain evidence="2">ATCC 51198 / DSM 5511 / JCM 9101 / NCIMB 13204 / VKM B-1734 / 4k</strain>
    </source>
</reference>
<dbReference type="AlphaFoldDB" id="D2S216"/>
<organism evidence="1 2">
    <name type="scientific">Haloterrigena turkmenica (strain ATCC 51198 / DSM 5511 / JCM 9101 / NCIMB 13204 / VKM B-1734 / 4k)</name>
    <name type="common">Halococcus turkmenicus</name>
    <dbReference type="NCBI Taxonomy" id="543526"/>
    <lineage>
        <taxon>Archaea</taxon>
        <taxon>Methanobacteriati</taxon>
        <taxon>Methanobacteriota</taxon>
        <taxon>Stenosarchaea group</taxon>
        <taxon>Halobacteria</taxon>
        <taxon>Halobacteriales</taxon>
        <taxon>Natrialbaceae</taxon>
        <taxon>Haloterrigena</taxon>
    </lineage>
</organism>
<dbReference type="HOGENOM" id="CLU_3282792_0_0_2"/>
<name>D2S216_HALTV</name>
<accession>D2S216</accession>
<sequence>MPSYDDSDFPDLLETVNWAPAYRVVNCLGCTFRIANRQLI</sequence>
<geneLocation type="plasmid" evidence="1 2">
    <name>pHTUR02</name>
</geneLocation>
<gene>
    <name evidence="1" type="ordered locus">Htur_4627</name>
</gene>
<proteinExistence type="predicted"/>
<keyword evidence="1" id="KW-0614">Plasmid</keyword>